<dbReference type="NCBIfam" id="NF007621">
    <property type="entry name" value="PRK10276.1"/>
    <property type="match status" value="1"/>
</dbReference>
<dbReference type="CDD" id="cd06529">
    <property type="entry name" value="S24_LexA-like"/>
    <property type="match status" value="1"/>
</dbReference>
<organism evidence="2 3">
    <name type="scientific">Kosakonia cowanii JCM 10956 = DSM 18146</name>
    <dbReference type="NCBI Taxonomy" id="1300165"/>
    <lineage>
        <taxon>Bacteria</taxon>
        <taxon>Pseudomonadati</taxon>
        <taxon>Pseudomonadota</taxon>
        <taxon>Gammaproteobacteria</taxon>
        <taxon>Enterobacterales</taxon>
        <taxon>Enterobacteriaceae</taxon>
        <taxon>Kosakonia</taxon>
    </lineage>
</organism>
<dbReference type="PANTHER" id="PTHR33516:SF2">
    <property type="entry name" value="LEXA REPRESSOR-RELATED"/>
    <property type="match status" value="1"/>
</dbReference>
<evidence type="ECO:0000313" key="3">
    <source>
        <dbReference type="Proteomes" id="UP000187148"/>
    </source>
</evidence>
<dbReference type="EMBL" id="CP019445">
    <property type="protein sequence ID" value="APZ06390.1"/>
    <property type="molecule type" value="Genomic_DNA"/>
</dbReference>
<dbReference type="InterPro" id="IPR050077">
    <property type="entry name" value="LexA_repressor"/>
</dbReference>
<feature type="domain" description="Peptidase S24/S26A/S26B/S26C" evidence="1">
    <location>
        <begin position="5"/>
        <end position="111"/>
    </location>
</feature>
<dbReference type="SUPFAM" id="SSF51306">
    <property type="entry name" value="LexA/Signal peptidase"/>
    <property type="match status" value="1"/>
</dbReference>
<accession>A0A807LK46</accession>
<dbReference type="InterPro" id="IPR036286">
    <property type="entry name" value="LexA/Signal_pep-like_sf"/>
</dbReference>
<keyword evidence="3" id="KW-1185">Reference proteome</keyword>
<dbReference type="Pfam" id="PF00717">
    <property type="entry name" value="Peptidase_S24"/>
    <property type="match status" value="1"/>
</dbReference>
<name>A0A807LK46_9ENTR</name>
<dbReference type="InterPro" id="IPR015927">
    <property type="entry name" value="Peptidase_S24_S26A/B/C"/>
</dbReference>
<evidence type="ECO:0000313" key="2">
    <source>
        <dbReference type="EMBL" id="APZ06390.1"/>
    </source>
</evidence>
<dbReference type="Proteomes" id="UP000187148">
    <property type="component" value="Chromosome"/>
</dbReference>
<protein>
    <recommendedName>
        <fullName evidence="1">Peptidase S24/S26A/S26B/S26C domain-containing protein</fullName>
    </recommendedName>
</protein>
<dbReference type="KEGG" id="kco:BWI95_15700"/>
<dbReference type="AlphaFoldDB" id="A0A807LK46"/>
<gene>
    <name evidence="2" type="ORF">BWI95_15700</name>
</gene>
<dbReference type="Gene3D" id="2.10.109.10">
    <property type="entry name" value="Umud Fragment, subunit A"/>
    <property type="match status" value="1"/>
</dbReference>
<reference evidence="2 3" key="1">
    <citation type="submission" date="2017-01" db="EMBL/GenBank/DDBJ databases">
        <authorList>
            <person name="Cao J.-M."/>
        </authorList>
    </citation>
    <scope>NUCLEOTIDE SEQUENCE [LARGE SCALE GENOMIC DNA]</scope>
    <source>
        <strain evidence="2 3">888-76</strain>
    </source>
</reference>
<dbReference type="PANTHER" id="PTHR33516">
    <property type="entry name" value="LEXA REPRESSOR"/>
    <property type="match status" value="1"/>
</dbReference>
<dbReference type="RefSeq" id="WP_054803874.1">
    <property type="nucleotide sequence ID" value="NZ_CP019445.1"/>
</dbReference>
<dbReference type="InterPro" id="IPR039418">
    <property type="entry name" value="LexA-like"/>
</dbReference>
<evidence type="ECO:0000259" key="1">
    <source>
        <dbReference type="Pfam" id="PF00717"/>
    </source>
</evidence>
<sequence>MTTSAFPSPAADYIEDAIDLVSSLIAHPSATYVMRASSDAMCEAAILPGSLLLVDTSLQPGDGDIVVARLLSGFMVKRLRLRPYPQLVADNPAYPAIRIEEEEGAHIVGVVTTVITLPPRHHVRAR</sequence>
<proteinExistence type="predicted"/>